<name>A0A382YZR5_9ZZZZ</name>
<accession>A0A382YZR5</accession>
<evidence type="ECO:0000259" key="1">
    <source>
        <dbReference type="Pfam" id="PF00535"/>
    </source>
</evidence>
<dbReference type="PANTHER" id="PTHR10859">
    <property type="entry name" value="GLYCOSYL TRANSFERASE"/>
    <property type="match status" value="1"/>
</dbReference>
<dbReference type="GO" id="GO:0006487">
    <property type="term" value="P:protein N-linked glycosylation"/>
    <property type="evidence" value="ECO:0007669"/>
    <property type="project" value="TreeGrafter"/>
</dbReference>
<dbReference type="SUPFAM" id="SSF53448">
    <property type="entry name" value="Nucleotide-diphospho-sugar transferases"/>
    <property type="match status" value="1"/>
</dbReference>
<feature type="domain" description="Glycosyltransferase 2-like" evidence="1">
    <location>
        <begin position="6"/>
        <end position="85"/>
    </location>
</feature>
<dbReference type="Pfam" id="PF00535">
    <property type="entry name" value="Glycos_transf_2"/>
    <property type="match status" value="1"/>
</dbReference>
<protein>
    <recommendedName>
        <fullName evidence="1">Glycosyltransferase 2-like domain-containing protein</fullName>
    </recommendedName>
</protein>
<organism evidence="2">
    <name type="scientific">marine metagenome</name>
    <dbReference type="NCBI Taxonomy" id="408172"/>
    <lineage>
        <taxon>unclassified sequences</taxon>
        <taxon>metagenomes</taxon>
        <taxon>ecological metagenomes</taxon>
    </lineage>
</organism>
<evidence type="ECO:0000313" key="2">
    <source>
        <dbReference type="EMBL" id="SVD88764.1"/>
    </source>
</evidence>
<dbReference type="Gene3D" id="3.90.550.10">
    <property type="entry name" value="Spore Coat Polysaccharide Biosynthesis Protein SpsA, Chain A"/>
    <property type="match status" value="1"/>
</dbReference>
<dbReference type="PANTHER" id="PTHR10859:SF91">
    <property type="entry name" value="DOLICHYL-PHOSPHATE BETA-GLUCOSYLTRANSFERASE"/>
    <property type="match status" value="1"/>
</dbReference>
<gene>
    <name evidence="2" type="ORF">METZ01_LOCUS441618</name>
</gene>
<reference evidence="2" key="1">
    <citation type="submission" date="2018-05" db="EMBL/GenBank/DDBJ databases">
        <authorList>
            <person name="Lanie J.A."/>
            <person name="Ng W.-L."/>
            <person name="Kazmierczak K.M."/>
            <person name="Andrzejewski T.M."/>
            <person name="Davidsen T.M."/>
            <person name="Wayne K.J."/>
            <person name="Tettelin H."/>
            <person name="Glass J.I."/>
            <person name="Rusch D."/>
            <person name="Podicherti R."/>
            <person name="Tsui H.-C.T."/>
            <person name="Winkler M.E."/>
        </authorList>
    </citation>
    <scope>NUCLEOTIDE SEQUENCE</scope>
</reference>
<dbReference type="AlphaFoldDB" id="A0A382YZR5"/>
<feature type="non-terminal residue" evidence="2">
    <location>
        <position position="87"/>
    </location>
</feature>
<sequence length="87" mass="9937">MFAKISIVLPVHNEEKILKESLERLISFLNDRILNKWNIIISENGSEDHTEKIAQDLTLNHNNITLIRSEVPGRGGAIKRAWESCNT</sequence>
<proteinExistence type="predicted"/>
<dbReference type="InterPro" id="IPR001173">
    <property type="entry name" value="Glyco_trans_2-like"/>
</dbReference>
<dbReference type="InterPro" id="IPR029044">
    <property type="entry name" value="Nucleotide-diphossugar_trans"/>
</dbReference>
<dbReference type="EMBL" id="UINC01179864">
    <property type="protein sequence ID" value="SVD88764.1"/>
    <property type="molecule type" value="Genomic_DNA"/>
</dbReference>